<reference evidence="1" key="1">
    <citation type="journal article" date="2015" name="Nature">
        <title>Complex archaea that bridge the gap between prokaryotes and eukaryotes.</title>
        <authorList>
            <person name="Spang A."/>
            <person name="Saw J.H."/>
            <person name="Jorgensen S.L."/>
            <person name="Zaremba-Niedzwiedzka K."/>
            <person name="Martijn J."/>
            <person name="Lind A.E."/>
            <person name="van Eijk R."/>
            <person name="Schleper C."/>
            <person name="Guy L."/>
            <person name="Ettema T.J."/>
        </authorList>
    </citation>
    <scope>NUCLEOTIDE SEQUENCE</scope>
</reference>
<dbReference type="AlphaFoldDB" id="A0A0F9D1Z0"/>
<name>A0A0F9D1Z0_9ZZZZ</name>
<gene>
    <name evidence="1" type="ORF">LCGC14_2599140</name>
</gene>
<sequence length="167" mass="18558">RIGNTRFDIFHGFQQPARVVARILTAPLRKGQAEFPDPLELLTQFATFKLAPIITTPVEAFRGKTAVGEERTLTSTMAHSVMNLAIEDIVDAYKDEESAGVLSVAPAVFLGIGASTYQDSETVTRRKFKKLWRAGQITKARQLRYRWNQANPDDKIVTVGVDGAPRK</sequence>
<dbReference type="EMBL" id="LAZR01043835">
    <property type="protein sequence ID" value="KKL06128.1"/>
    <property type="molecule type" value="Genomic_DNA"/>
</dbReference>
<comment type="caution">
    <text evidence="1">The sequence shown here is derived from an EMBL/GenBank/DDBJ whole genome shotgun (WGS) entry which is preliminary data.</text>
</comment>
<organism evidence="1">
    <name type="scientific">marine sediment metagenome</name>
    <dbReference type="NCBI Taxonomy" id="412755"/>
    <lineage>
        <taxon>unclassified sequences</taxon>
        <taxon>metagenomes</taxon>
        <taxon>ecological metagenomes</taxon>
    </lineage>
</organism>
<proteinExistence type="predicted"/>
<evidence type="ECO:0000313" key="1">
    <source>
        <dbReference type="EMBL" id="KKL06128.1"/>
    </source>
</evidence>
<feature type="non-terminal residue" evidence="1">
    <location>
        <position position="1"/>
    </location>
</feature>
<accession>A0A0F9D1Z0</accession>
<protein>
    <submittedName>
        <fullName evidence="1">Uncharacterized protein</fullName>
    </submittedName>
</protein>